<accession>A0ABV5FYX9</accession>
<protein>
    <submittedName>
        <fullName evidence="1">Uncharacterized protein</fullName>
    </submittedName>
</protein>
<reference evidence="1 2" key="1">
    <citation type="submission" date="2024-09" db="EMBL/GenBank/DDBJ databases">
        <authorList>
            <person name="Sun Q."/>
            <person name="Mori K."/>
        </authorList>
    </citation>
    <scope>NUCLEOTIDE SEQUENCE [LARGE SCALE GENOMIC DNA]</scope>
    <source>
        <strain evidence="1 2">CCM 7609</strain>
    </source>
</reference>
<sequence length="69" mass="7506">MDEGSHHQPPRYALRISSRPLSSAEVPLRTLRPVSRTVAVSTIVKARLAFCSTRSMATPVSSRSARIAS</sequence>
<proteinExistence type="predicted"/>
<dbReference type="EMBL" id="JBHMFI010000001">
    <property type="protein sequence ID" value="MFB9071877.1"/>
    <property type="molecule type" value="Genomic_DNA"/>
</dbReference>
<name>A0ABV5FYX9_9MICC</name>
<keyword evidence="2" id="KW-1185">Reference proteome</keyword>
<dbReference type="Proteomes" id="UP001589575">
    <property type="component" value="Unassembled WGS sequence"/>
</dbReference>
<evidence type="ECO:0000313" key="1">
    <source>
        <dbReference type="EMBL" id="MFB9071877.1"/>
    </source>
</evidence>
<gene>
    <name evidence="1" type="ORF">ACFFX0_11950</name>
</gene>
<comment type="caution">
    <text evidence="1">The sequence shown here is derived from an EMBL/GenBank/DDBJ whole genome shotgun (WGS) entry which is preliminary data.</text>
</comment>
<organism evidence="1 2">
    <name type="scientific">Citricoccus parietis</name>
    <dbReference type="NCBI Taxonomy" id="592307"/>
    <lineage>
        <taxon>Bacteria</taxon>
        <taxon>Bacillati</taxon>
        <taxon>Actinomycetota</taxon>
        <taxon>Actinomycetes</taxon>
        <taxon>Micrococcales</taxon>
        <taxon>Micrococcaceae</taxon>
        <taxon>Citricoccus</taxon>
    </lineage>
</organism>
<evidence type="ECO:0000313" key="2">
    <source>
        <dbReference type="Proteomes" id="UP001589575"/>
    </source>
</evidence>